<keyword evidence="1" id="KW-1133">Transmembrane helix</keyword>
<keyword evidence="1" id="KW-0812">Transmembrane</keyword>
<reference evidence="2 3" key="1">
    <citation type="journal article" date="2019" name="Nat. Ecol. Evol.">
        <title>Megaphylogeny resolves global patterns of mushroom evolution.</title>
        <authorList>
            <person name="Varga T."/>
            <person name="Krizsan K."/>
            <person name="Foldi C."/>
            <person name="Dima B."/>
            <person name="Sanchez-Garcia M."/>
            <person name="Sanchez-Ramirez S."/>
            <person name="Szollosi G.J."/>
            <person name="Szarkandi J.G."/>
            <person name="Papp V."/>
            <person name="Albert L."/>
            <person name="Andreopoulos W."/>
            <person name="Angelini C."/>
            <person name="Antonin V."/>
            <person name="Barry K.W."/>
            <person name="Bougher N.L."/>
            <person name="Buchanan P."/>
            <person name="Buyck B."/>
            <person name="Bense V."/>
            <person name="Catcheside P."/>
            <person name="Chovatia M."/>
            <person name="Cooper J."/>
            <person name="Damon W."/>
            <person name="Desjardin D."/>
            <person name="Finy P."/>
            <person name="Geml J."/>
            <person name="Haridas S."/>
            <person name="Hughes K."/>
            <person name="Justo A."/>
            <person name="Karasinski D."/>
            <person name="Kautmanova I."/>
            <person name="Kiss B."/>
            <person name="Kocsube S."/>
            <person name="Kotiranta H."/>
            <person name="LaButti K.M."/>
            <person name="Lechner B.E."/>
            <person name="Liimatainen K."/>
            <person name="Lipzen A."/>
            <person name="Lukacs Z."/>
            <person name="Mihaltcheva S."/>
            <person name="Morgado L.N."/>
            <person name="Niskanen T."/>
            <person name="Noordeloos M.E."/>
            <person name="Ohm R.A."/>
            <person name="Ortiz-Santana B."/>
            <person name="Ovrebo C."/>
            <person name="Racz N."/>
            <person name="Riley R."/>
            <person name="Savchenko A."/>
            <person name="Shiryaev A."/>
            <person name="Soop K."/>
            <person name="Spirin V."/>
            <person name="Szebenyi C."/>
            <person name="Tomsovsky M."/>
            <person name="Tulloss R.E."/>
            <person name="Uehling J."/>
            <person name="Grigoriev I.V."/>
            <person name="Vagvolgyi C."/>
            <person name="Papp T."/>
            <person name="Martin F.M."/>
            <person name="Miettinen O."/>
            <person name="Hibbett D.S."/>
            <person name="Nagy L.G."/>
        </authorList>
    </citation>
    <scope>NUCLEOTIDE SEQUENCE [LARGE SCALE GENOMIC DNA]</scope>
    <source>
        <strain evidence="2 3">CBS 962.96</strain>
    </source>
</reference>
<evidence type="ECO:0000313" key="3">
    <source>
        <dbReference type="Proteomes" id="UP000297245"/>
    </source>
</evidence>
<dbReference type="AlphaFoldDB" id="A0A4S8LAL2"/>
<dbReference type="Proteomes" id="UP000297245">
    <property type="component" value="Unassembled WGS sequence"/>
</dbReference>
<proteinExistence type="predicted"/>
<evidence type="ECO:0000313" key="2">
    <source>
        <dbReference type="EMBL" id="THU85789.1"/>
    </source>
</evidence>
<feature type="transmembrane region" description="Helical" evidence="1">
    <location>
        <begin position="143"/>
        <end position="165"/>
    </location>
</feature>
<evidence type="ECO:0000256" key="1">
    <source>
        <dbReference type="SAM" id="Phobius"/>
    </source>
</evidence>
<protein>
    <submittedName>
        <fullName evidence="2">Uncharacterized protein</fullName>
    </submittedName>
</protein>
<gene>
    <name evidence="2" type="ORF">K435DRAFT_868926</name>
</gene>
<feature type="transmembrane region" description="Helical" evidence="1">
    <location>
        <begin position="107"/>
        <end position="131"/>
    </location>
</feature>
<keyword evidence="1" id="KW-0472">Membrane</keyword>
<feature type="transmembrane region" description="Helical" evidence="1">
    <location>
        <begin position="215"/>
        <end position="237"/>
    </location>
</feature>
<dbReference type="OrthoDB" id="2744793at2759"/>
<accession>A0A4S8LAL2</accession>
<sequence length="297" mass="32755">MFTHYSLACTIPPGVVNAEGPQLPKTLPKHLLWASLKRSTDDHAYRALSPLENGFRRGERTRRLYITRTEITKCWKCGQMRPEYIISDGIVVWRAWIMFPESRPVRLTLLFCMVGSLVAGFVDAGLVAAQAIKRLEGDTIPKINILILALPLLFTNMIATLLIGYKTWYHYQDLKKNLSNSGTSSSRVQKVLLLLVESGSVYCIFWYGENTVSDIWGAAVPELSALYPVLIVVIAAAENAKPATIDEMSLSQSIRFASGQASSFEGHMSMTESQSNAPGTTTLLEAEAAEHTGGNLT</sequence>
<organism evidence="2 3">
    <name type="scientific">Dendrothele bispora (strain CBS 962.96)</name>
    <dbReference type="NCBI Taxonomy" id="1314807"/>
    <lineage>
        <taxon>Eukaryota</taxon>
        <taxon>Fungi</taxon>
        <taxon>Dikarya</taxon>
        <taxon>Basidiomycota</taxon>
        <taxon>Agaricomycotina</taxon>
        <taxon>Agaricomycetes</taxon>
        <taxon>Agaricomycetidae</taxon>
        <taxon>Agaricales</taxon>
        <taxon>Agaricales incertae sedis</taxon>
        <taxon>Dendrothele</taxon>
    </lineage>
</organism>
<keyword evidence="3" id="KW-1185">Reference proteome</keyword>
<name>A0A4S8LAL2_DENBC</name>
<dbReference type="EMBL" id="ML179529">
    <property type="protein sequence ID" value="THU85789.1"/>
    <property type="molecule type" value="Genomic_DNA"/>
</dbReference>